<evidence type="ECO:0000256" key="3">
    <source>
        <dbReference type="ARBA" id="ARBA00022833"/>
    </source>
</evidence>
<dbReference type="SUPFAM" id="SSF57850">
    <property type="entry name" value="RING/U-box"/>
    <property type="match status" value="1"/>
</dbReference>
<protein>
    <recommendedName>
        <fullName evidence="6">RING-type domain-containing protein</fullName>
    </recommendedName>
</protein>
<evidence type="ECO:0000256" key="5">
    <source>
        <dbReference type="SAM" id="MobiDB-lite"/>
    </source>
</evidence>
<dbReference type="InterPro" id="IPR001841">
    <property type="entry name" value="Znf_RING"/>
</dbReference>
<dbReference type="InterPro" id="IPR013083">
    <property type="entry name" value="Znf_RING/FYVE/PHD"/>
</dbReference>
<name>A0A7S1TAB9_9RHOD</name>
<dbReference type="EMBL" id="HBGH01004746">
    <property type="protein sequence ID" value="CAD9230549.1"/>
    <property type="molecule type" value="Transcribed_RNA"/>
</dbReference>
<organism evidence="7">
    <name type="scientific">Compsopogon caeruleus</name>
    <dbReference type="NCBI Taxonomy" id="31354"/>
    <lineage>
        <taxon>Eukaryota</taxon>
        <taxon>Rhodophyta</taxon>
        <taxon>Compsopogonophyceae</taxon>
        <taxon>Compsopogonales</taxon>
        <taxon>Compsopogonaceae</taxon>
        <taxon>Compsopogon</taxon>
    </lineage>
</organism>
<keyword evidence="2 4" id="KW-0863">Zinc-finger</keyword>
<evidence type="ECO:0000256" key="1">
    <source>
        <dbReference type="ARBA" id="ARBA00022723"/>
    </source>
</evidence>
<accession>A0A7S1TAB9</accession>
<dbReference type="AlphaFoldDB" id="A0A7S1TAB9"/>
<evidence type="ECO:0000313" key="7">
    <source>
        <dbReference type="EMBL" id="CAD9230549.1"/>
    </source>
</evidence>
<gene>
    <name evidence="7" type="ORF">CCAE0312_LOCUS2601</name>
</gene>
<keyword evidence="3" id="KW-0862">Zinc</keyword>
<sequence length="305" mass="33541">MEGPYYCHSCRRFCRMEEVVKEGEELTCRVCNKTFVEIREAAESEPDGFRMGVEDGQGQEASYRSAVPTTVEGMEGGRDRTEPGMRGAASVTVHVSNGGPLFPTMLPLFGRQNMAAGVRDNTGGPGIAIPFFPMLQVSNSVVAEGGNMNTMDILRQIHQMLGMQNPGDYVFGDEMYNTILAQSMNVETQSHAAAPDAVAALPKFELPACLAKGECPVCREELSPGKEVMQMPCSHLFCTSCLEPWLRVNNTCPTCRFELRTNDPEYEQQRAVQEAMRSSAQRSGRQGTAMRNVSNTPPDRPPNLD</sequence>
<evidence type="ECO:0000256" key="2">
    <source>
        <dbReference type="ARBA" id="ARBA00022771"/>
    </source>
</evidence>
<evidence type="ECO:0000256" key="4">
    <source>
        <dbReference type="PROSITE-ProRule" id="PRU00175"/>
    </source>
</evidence>
<proteinExistence type="predicted"/>
<feature type="compositionally biased region" description="Polar residues" evidence="5">
    <location>
        <begin position="276"/>
        <end position="297"/>
    </location>
</feature>
<feature type="region of interest" description="Disordered" evidence="5">
    <location>
        <begin position="268"/>
        <end position="305"/>
    </location>
</feature>
<reference evidence="7" key="1">
    <citation type="submission" date="2021-01" db="EMBL/GenBank/DDBJ databases">
        <authorList>
            <person name="Corre E."/>
            <person name="Pelletier E."/>
            <person name="Niang G."/>
            <person name="Scheremetjew M."/>
            <person name="Finn R."/>
            <person name="Kale V."/>
            <person name="Holt S."/>
            <person name="Cochrane G."/>
            <person name="Meng A."/>
            <person name="Brown T."/>
            <person name="Cohen L."/>
        </authorList>
    </citation>
    <scope>NUCLEOTIDE SEQUENCE</scope>
    <source>
        <strain evidence="7">SAG 36.94</strain>
    </source>
</reference>
<dbReference type="SMART" id="SM00184">
    <property type="entry name" value="RING"/>
    <property type="match status" value="1"/>
</dbReference>
<dbReference type="PANTHER" id="PTHR15710">
    <property type="entry name" value="E3 UBIQUITIN-PROTEIN LIGASE PRAJA"/>
    <property type="match status" value="1"/>
</dbReference>
<evidence type="ECO:0000259" key="6">
    <source>
        <dbReference type="PROSITE" id="PS50089"/>
    </source>
</evidence>
<dbReference type="Pfam" id="PF13639">
    <property type="entry name" value="zf-RING_2"/>
    <property type="match status" value="1"/>
</dbReference>
<dbReference type="PROSITE" id="PS00518">
    <property type="entry name" value="ZF_RING_1"/>
    <property type="match status" value="1"/>
</dbReference>
<feature type="domain" description="RING-type" evidence="6">
    <location>
        <begin position="215"/>
        <end position="256"/>
    </location>
</feature>
<dbReference type="GO" id="GO:0008270">
    <property type="term" value="F:zinc ion binding"/>
    <property type="evidence" value="ECO:0007669"/>
    <property type="project" value="UniProtKB-KW"/>
</dbReference>
<keyword evidence="1" id="KW-0479">Metal-binding</keyword>
<dbReference type="Gene3D" id="3.30.40.10">
    <property type="entry name" value="Zinc/RING finger domain, C3HC4 (zinc finger)"/>
    <property type="match status" value="1"/>
</dbReference>
<dbReference type="PROSITE" id="PS50089">
    <property type="entry name" value="ZF_RING_2"/>
    <property type="match status" value="1"/>
</dbReference>
<dbReference type="InterPro" id="IPR017907">
    <property type="entry name" value="Znf_RING_CS"/>
</dbReference>